<feature type="region of interest" description="Disordered" evidence="1">
    <location>
        <begin position="1"/>
        <end position="24"/>
    </location>
</feature>
<dbReference type="RefSeq" id="WP_184054256.1">
    <property type="nucleotide sequence ID" value="NZ_JACIJK010000001.1"/>
</dbReference>
<feature type="compositionally biased region" description="Low complexity" evidence="1">
    <location>
        <begin position="306"/>
        <end position="318"/>
    </location>
</feature>
<dbReference type="AlphaFoldDB" id="A0A7W9BAM4"/>
<feature type="region of interest" description="Disordered" evidence="1">
    <location>
        <begin position="177"/>
        <end position="208"/>
    </location>
</feature>
<keyword evidence="3" id="KW-0969">Cilium</keyword>
<evidence type="ECO:0000313" key="4">
    <source>
        <dbReference type="Proteomes" id="UP000546200"/>
    </source>
</evidence>
<dbReference type="CDD" id="cd17470">
    <property type="entry name" value="T3SS_Flik_C"/>
    <property type="match status" value="1"/>
</dbReference>
<feature type="domain" description="Flagellar hook-length control protein-like C-terminal" evidence="2">
    <location>
        <begin position="363"/>
        <end position="436"/>
    </location>
</feature>
<keyword evidence="3" id="KW-0282">Flagellum</keyword>
<evidence type="ECO:0000313" key="3">
    <source>
        <dbReference type="EMBL" id="MBB5713700.1"/>
    </source>
</evidence>
<organism evidence="3 4">
    <name type="scientific">Sphingomonas aerophila</name>
    <dbReference type="NCBI Taxonomy" id="1344948"/>
    <lineage>
        <taxon>Bacteria</taxon>
        <taxon>Pseudomonadati</taxon>
        <taxon>Pseudomonadota</taxon>
        <taxon>Alphaproteobacteria</taxon>
        <taxon>Sphingomonadales</taxon>
        <taxon>Sphingomonadaceae</taxon>
        <taxon>Sphingomonas</taxon>
    </lineage>
</organism>
<feature type="compositionally biased region" description="Low complexity" evidence="1">
    <location>
        <begin position="448"/>
        <end position="462"/>
    </location>
</feature>
<accession>A0A7W9BAM4</accession>
<reference evidence="3 4" key="1">
    <citation type="submission" date="2020-08" db="EMBL/GenBank/DDBJ databases">
        <title>Genomic Encyclopedia of Type Strains, Phase IV (KMG-IV): sequencing the most valuable type-strain genomes for metagenomic binning, comparative biology and taxonomic classification.</title>
        <authorList>
            <person name="Goeker M."/>
        </authorList>
    </citation>
    <scope>NUCLEOTIDE SEQUENCE [LARGE SCALE GENOMIC DNA]</scope>
    <source>
        <strain evidence="3 4">DSM 100044</strain>
    </source>
</reference>
<dbReference type="EMBL" id="JACIJK010000001">
    <property type="protein sequence ID" value="MBB5713700.1"/>
    <property type="molecule type" value="Genomic_DNA"/>
</dbReference>
<dbReference type="InterPro" id="IPR021136">
    <property type="entry name" value="Flagellar_hook_control-like_C"/>
</dbReference>
<feature type="compositionally biased region" description="Low complexity" evidence="1">
    <location>
        <begin position="14"/>
        <end position="24"/>
    </location>
</feature>
<proteinExistence type="predicted"/>
<feature type="region of interest" description="Disordered" evidence="1">
    <location>
        <begin position="432"/>
        <end position="475"/>
    </location>
</feature>
<sequence length="491" mass="48151">MTIAPTSFLPNGLSPAASASASPATGGFGQALGAAIAGVDASVGSAQPVTGANAASPMLPGKGVGMDALLSTGLVAPPATTTPPPIDANAPLVPGALPEGELAEPDLATSIAMEGNDDVLEPTTAAVEPGRSAPAKTPAHVVAADRAASVPVGTPAGQSSAPPPPTISTLQAAVAADVSDASKDGDTAEAVTDDQVSADAPGTSATSNQPAPVILVVVPVASVAAPPRLSPAAPRNLGDVPAGTAQAAVTAIARGADGAAAADGTAIAPGVGDAAAANDQAAPDTGFADRLAAQTTVPAPAARQEAAVPPTALPPAVRIGTDAASPLATAPAAAHAVKPQEMPSVTAQSGRIGHEMGVHIARRVIDGSSELTVRLNPAEMGRVEVRIAFDDAGTLRATVAAERPAALDLLRRDSADLGRALNDAGVRADGQSFRFDTRAGTGDGQAWQRNGSQQDGGRQQQSGGRGYAGDTPADEPVYRALRTSGRVDLMA</sequence>
<feature type="region of interest" description="Disordered" evidence="1">
    <location>
        <begin position="297"/>
        <end position="318"/>
    </location>
</feature>
<evidence type="ECO:0000256" key="1">
    <source>
        <dbReference type="SAM" id="MobiDB-lite"/>
    </source>
</evidence>
<dbReference type="Gene3D" id="3.30.750.140">
    <property type="match status" value="1"/>
</dbReference>
<dbReference type="Proteomes" id="UP000546200">
    <property type="component" value="Unassembled WGS sequence"/>
</dbReference>
<keyword evidence="3" id="KW-0966">Cell projection</keyword>
<name>A0A7W9BAM4_9SPHN</name>
<dbReference type="Pfam" id="PF02120">
    <property type="entry name" value="Flg_hook"/>
    <property type="match status" value="1"/>
</dbReference>
<gene>
    <name evidence="3" type="ORF">FHS94_000519</name>
</gene>
<feature type="region of interest" description="Disordered" evidence="1">
    <location>
        <begin position="75"/>
        <end position="100"/>
    </location>
</feature>
<keyword evidence="4" id="KW-1185">Reference proteome</keyword>
<dbReference type="InterPro" id="IPR038610">
    <property type="entry name" value="FliK-like_C_sf"/>
</dbReference>
<protein>
    <submittedName>
        <fullName evidence="3">Flagellar hook-length control protein FliK</fullName>
    </submittedName>
</protein>
<comment type="caution">
    <text evidence="3">The sequence shown here is derived from an EMBL/GenBank/DDBJ whole genome shotgun (WGS) entry which is preliminary data.</text>
</comment>
<evidence type="ECO:0000259" key="2">
    <source>
        <dbReference type="Pfam" id="PF02120"/>
    </source>
</evidence>